<evidence type="ECO:0000313" key="11">
    <source>
        <dbReference type="EMBL" id="EGB03782.1"/>
    </source>
</evidence>
<dbReference type="GO" id="GO:0005930">
    <property type="term" value="C:axoneme"/>
    <property type="evidence" value="ECO:0007669"/>
    <property type="project" value="UniProtKB-SubCell"/>
</dbReference>
<dbReference type="GO" id="GO:0046872">
    <property type="term" value="F:metal ion binding"/>
    <property type="evidence" value="ECO:0007669"/>
    <property type="project" value="UniProtKB-KW"/>
</dbReference>
<proteinExistence type="predicted"/>
<dbReference type="SUPFAM" id="SSF55856">
    <property type="entry name" value="Cytochrome b5-like heme/steroid binding domain"/>
    <property type="match status" value="1"/>
</dbReference>
<protein>
    <recommendedName>
        <fullName evidence="8">Cytochrome b5 domain-containing protein 1</fullName>
    </recommendedName>
</protein>
<dbReference type="InParanoid" id="F0YM83"/>
<evidence type="ECO:0000256" key="9">
    <source>
        <dbReference type="ARBA" id="ARBA00046139"/>
    </source>
</evidence>
<keyword evidence="7" id="KW-0966">Cell projection</keyword>
<dbReference type="PANTHER" id="PTHR21281:SF0">
    <property type="entry name" value="CYTOCHROME B5 DOMAIN-CONTAINING PROTEIN 1"/>
    <property type="match status" value="1"/>
</dbReference>
<keyword evidence="4" id="KW-0479">Metal-binding</keyword>
<organism evidence="12">
    <name type="scientific">Aureococcus anophagefferens</name>
    <name type="common">Harmful bloom alga</name>
    <dbReference type="NCBI Taxonomy" id="44056"/>
    <lineage>
        <taxon>Eukaryota</taxon>
        <taxon>Sar</taxon>
        <taxon>Stramenopiles</taxon>
        <taxon>Ochrophyta</taxon>
        <taxon>Pelagophyceae</taxon>
        <taxon>Pelagomonadales</taxon>
        <taxon>Pelagomonadaceae</taxon>
        <taxon>Aureococcus</taxon>
    </lineage>
</organism>
<evidence type="ECO:0000256" key="8">
    <source>
        <dbReference type="ARBA" id="ARBA00040649"/>
    </source>
</evidence>
<dbReference type="OrthoDB" id="260091at2759"/>
<dbReference type="Proteomes" id="UP000002729">
    <property type="component" value="Unassembled WGS sequence"/>
</dbReference>
<evidence type="ECO:0000259" key="10">
    <source>
        <dbReference type="Pfam" id="PF00173"/>
    </source>
</evidence>
<keyword evidence="6" id="KW-0206">Cytoskeleton</keyword>
<dbReference type="InterPro" id="IPR001199">
    <property type="entry name" value="Cyt_B5-like_heme/steroid-bd"/>
</dbReference>
<feature type="domain" description="Cytochrome b5 heme-binding" evidence="10">
    <location>
        <begin position="18"/>
        <end position="71"/>
    </location>
</feature>
<dbReference type="RefSeq" id="XP_009041512.1">
    <property type="nucleotide sequence ID" value="XM_009043264.1"/>
</dbReference>
<dbReference type="InterPro" id="IPR036400">
    <property type="entry name" value="Cyt_B5-like_heme/steroid_sf"/>
</dbReference>
<dbReference type="PANTHER" id="PTHR21281">
    <property type="entry name" value="CYTOCHROME B5 DOMAIN-CONTAINING PROTEIN 1"/>
    <property type="match status" value="1"/>
</dbReference>
<dbReference type="AlphaFoldDB" id="F0YM83"/>
<evidence type="ECO:0000256" key="2">
    <source>
        <dbReference type="ARBA" id="ARBA00022490"/>
    </source>
</evidence>
<sequence length="230" mass="26867">MSNQLLPRQHGTRRRYYTPEEVAAHNSATDAWVTVFFKVFNLTDLITTNRDTMTQALICNAGRDVSHWFDGKTMEVKSYYSEDFGIVRPYVPMGRFLHVSPSGPASNWSTELPQDLPWWKDKQYIIGNMSQRVRKLRIVNVLTQQSDILSVCSEETMEEIQARYMEYNAHATCYTWKQLKDENFVKIDMQKTLDQIGMPDESGLFESMGIDEDQYMPIVHVYFNDDLTYN</sequence>
<dbReference type="InterPro" id="IPR052320">
    <property type="entry name" value="Cytochrome_b5_domain"/>
</dbReference>
<keyword evidence="3" id="KW-0349">Heme</keyword>
<dbReference type="KEGG" id="aaf:AURANDRAFT_33534"/>
<evidence type="ECO:0000256" key="3">
    <source>
        <dbReference type="ARBA" id="ARBA00022617"/>
    </source>
</evidence>
<keyword evidence="12" id="KW-1185">Reference proteome</keyword>
<dbReference type="EMBL" id="GL833161">
    <property type="protein sequence ID" value="EGB03782.1"/>
    <property type="molecule type" value="Genomic_DNA"/>
</dbReference>
<dbReference type="eggNOG" id="KOG0537">
    <property type="taxonomic scope" value="Eukaryota"/>
</dbReference>
<keyword evidence="5" id="KW-0408">Iron</keyword>
<evidence type="ECO:0000313" key="12">
    <source>
        <dbReference type="Proteomes" id="UP000002729"/>
    </source>
</evidence>
<name>F0YM83_AURAN</name>
<evidence type="ECO:0000256" key="6">
    <source>
        <dbReference type="ARBA" id="ARBA00023212"/>
    </source>
</evidence>
<keyword evidence="2" id="KW-0963">Cytoplasm</keyword>
<reference evidence="11 12" key="1">
    <citation type="journal article" date="2011" name="Proc. Natl. Acad. Sci. U.S.A.">
        <title>Niche of harmful alga Aureococcus anophagefferens revealed through ecogenomics.</title>
        <authorList>
            <person name="Gobler C.J."/>
            <person name="Berry D.L."/>
            <person name="Dyhrman S.T."/>
            <person name="Wilhelm S.W."/>
            <person name="Salamov A."/>
            <person name="Lobanov A.V."/>
            <person name="Zhang Y."/>
            <person name="Collier J.L."/>
            <person name="Wurch L.L."/>
            <person name="Kustka A.B."/>
            <person name="Dill B.D."/>
            <person name="Shah M."/>
            <person name="VerBerkmoes N.C."/>
            <person name="Kuo A."/>
            <person name="Terry A."/>
            <person name="Pangilinan J."/>
            <person name="Lindquist E.A."/>
            <person name="Lucas S."/>
            <person name="Paulsen I.T."/>
            <person name="Hattenrath-Lehmann T.K."/>
            <person name="Talmage S.C."/>
            <person name="Walker E.A."/>
            <person name="Koch F."/>
            <person name="Burson A.M."/>
            <person name="Marcoval M.A."/>
            <person name="Tang Y.Z."/>
            <person name="Lecleir G.R."/>
            <person name="Coyne K.J."/>
            <person name="Berg G.M."/>
            <person name="Bertrand E.M."/>
            <person name="Saito M.A."/>
            <person name="Gladyshev V.N."/>
            <person name="Grigoriev I.V."/>
        </authorList>
    </citation>
    <scope>NUCLEOTIDE SEQUENCE [LARGE SCALE GENOMIC DNA]</scope>
    <source>
        <strain evidence="12">CCMP 1984</strain>
    </source>
</reference>
<dbReference type="OMA" id="MIYTKQE"/>
<comment type="function">
    <text evidence="9">Radial spoke stalk protein that binds heme under oxidizing conditions. Required for the coordinated beating of multiple cilia maybe by functioning in a redox signaling pathway.</text>
</comment>
<dbReference type="Pfam" id="PF00173">
    <property type="entry name" value="Cyt-b5"/>
    <property type="match status" value="1"/>
</dbReference>
<evidence type="ECO:0000256" key="4">
    <source>
        <dbReference type="ARBA" id="ARBA00022723"/>
    </source>
</evidence>
<evidence type="ECO:0000256" key="5">
    <source>
        <dbReference type="ARBA" id="ARBA00023004"/>
    </source>
</evidence>
<gene>
    <name evidence="11" type="ORF">AURANDRAFT_33534</name>
</gene>
<evidence type="ECO:0000256" key="1">
    <source>
        <dbReference type="ARBA" id="ARBA00004430"/>
    </source>
</evidence>
<evidence type="ECO:0000256" key="7">
    <source>
        <dbReference type="ARBA" id="ARBA00023273"/>
    </source>
</evidence>
<dbReference type="Gene3D" id="3.10.120.10">
    <property type="entry name" value="Cytochrome b5-like heme/steroid binding domain"/>
    <property type="match status" value="1"/>
</dbReference>
<dbReference type="GeneID" id="20221320"/>
<comment type="subcellular location">
    <subcellularLocation>
        <location evidence="1">Cytoplasm</location>
        <location evidence="1">Cytoskeleton</location>
        <location evidence="1">Cilium axoneme</location>
    </subcellularLocation>
</comment>
<accession>F0YM83</accession>